<dbReference type="GO" id="GO:0008270">
    <property type="term" value="F:zinc ion binding"/>
    <property type="evidence" value="ECO:0007669"/>
    <property type="project" value="UniProtKB-KW"/>
</dbReference>
<dbReference type="SUPFAM" id="SSF57667">
    <property type="entry name" value="beta-beta-alpha zinc fingers"/>
    <property type="match status" value="4"/>
</dbReference>
<dbReference type="GO" id="GO:0003676">
    <property type="term" value="F:nucleic acid binding"/>
    <property type="evidence" value="ECO:0007669"/>
    <property type="project" value="InterPro"/>
</dbReference>
<keyword evidence="3" id="KW-0862">Zinc</keyword>
<keyword evidence="7" id="KW-1185">Reference proteome</keyword>
<dbReference type="Gene3D" id="3.30.160.60">
    <property type="entry name" value="Classic Zinc Finger"/>
    <property type="match status" value="4"/>
</dbReference>
<proteinExistence type="predicted"/>
<feature type="domain" description="C2H2-type" evidence="5">
    <location>
        <begin position="346"/>
        <end position="368"/>
    </location>
</feature>
<accession>A0A8S4N599</accession>
<keyword evidence="2" id="KW-0863">Zinc-finger</keyword>
<protein>
    <recommendedName>
        <fullName evidence="5">C2H2-type domain-containing protein</fullName>
    </recommendedName>
</protein>
<keyword evidence="1" id="KW-0479">Metal-binding</keyword>
<name>A0A8S4N599_OWEFU</name>
<feature type="domain" description="C2H2-type" evidence="5">
    <location>
        <begin position="200"/>
        <end position="222"/>
    </location>
</feature>
<evidence type="ECO:0000256" key="3">
    <source>
        <dbReference type="ARBA" id="ARBA00022833"/>
    </source>
</evidence>
<dbReference type="Pfam" id="PF12874">
    <property type="entry name" value="zf-met"/>
    <property type="match status" value="3"/>
</dbReference>
<evidence type="ECO:0000259" key="5">
    <source>
        <dbReference type="PROSITE" id="PS00028"/>
    </source>
</evidence>
<dbReference type="SMART" id="SM00355">
    <property type="entry name" value="ZnF_C2H2"/>
    <property type="match status" value="4"/>
</dbReference>
<dbReference type="SMART" id="SM00451">
    <property type="entry name" value="ZnF_U1"/>
    <property type="match status" value="4"/>
</dbReference>
<evidence type="ECO:0000313" key="7">
    <source>
        <dbReference type="Proteomes" id="UP000749559"/>
    </source>
</evidence>
<feature type="domain" description="C2H2-type" evidence="5">
    <location>
        <begin position="252"/>
        <end position="274"/>
    </location>
</feature>
<reference evidence="6" key="1">
    <citation type="submission" date="2022-03" db="EMBL/GenBank/DDBJ databases">
        <authorList>
            <person name="Martin C."/>
        </authorList>
    </citation>
    <scope>NUCLEOTIDE SEQUENCE</scope>
</reference>
<feature type="compositionally biased region" description="Polar residues" evidence="4">
    <location>
        <begin position="156"/>
        <end position="191"/>
    </location>
</feature>
<dbReference type="InterPro" id="IPR052644">
    <property type="entry name" value="ZMAT3"/>
</dbReference>
<evidence type="ECO:0000313" key="6">
    <source>
        <dbReference type="EMBL" id="CAH1775984.1"/>
    </source>
</evidence>
<evidence type="ECO:0000256" key="1">
    <source>
        <dbReference type="ARBA" id="ARBA00022723"/>
    </source>
</evidence>
<dbReference type="PROSITE" id="PS00028">
    <property type="entry name" value="ZINC_FINGER_C2H2_1"/>
    <property type="match status" value="3"/>
</dbReference>
<dbReference type="Proteomes" id="UP000749559">
    <property type="component" value="Unassembled WGS sequence"/>
</dbReference>
<gene>
    <name evidence="6" type="ORF">OFUS_LOCUS3215</name>
</gene>
<dbReference type="PANTHER" id="PTHR46786">
    <property type="entry name" value="ZINC FINGER MATRIN-TYPE PROTEIN 3"/>
    <property type="match status" value="1"/>
</dbReference>
<dbReference type="AlphaFoldDB" id="A0A8S4N599"/>
<organism evidence="6 7">
    <name type="scientific">Owenia fusiformis</name>
    <name type="common">Polychaete worm</name>
    <dbReference type="NCBI Taxonomy" id="6347"/>
    <lineage>
        <taxon>Eukaryota</taxon>
        <taxon>Metazoa</taxon>
        <taxon>Spiralia</taxon>
        <taxon>Lophotrochozoa</taxon>
        <taxon>Annelida</taxon>
        <taxon>Polychaeta</taxon>
        <taxon>Sedentaria</taxon>
        <taxon>Canalipalpata</taxon>
        <taxon>Sabellida</taxon>
        <taxon>Oweniida</taxon>
        <taxon>Oweniidae</taxon>
        <taxon>Owenia</taxon>
    </lineage>
</organism>
<dbReference type="InterPro" id="IPR013087">
    <property type="entry name" value="Znf_C2H2_type"/>
</dbReference>
<dbReference type="InterPro" id="IPR022755">
    <property type="entry name" value="Znf_C2H2_jaz"/>
</dbReference>
<dbReference type="InterPro" id="IPR003604">
    <property type="entry name" value="Matrin/U1-like-C_Znf_C2H2"/>
</dbReference>
<evidence type="ECO:0000256" key="4">
    <source>
        <dbReference type="SAM" id="MobiDB-lite"/>
    </source>
</evidence>
<dbReference type="EMBL" id="CAIIXF020000001">
    <property type="protein sequence ID" value="CAH1775984.1"/>
    <property type="molecule type" value="Genomic_DNA"/>
</dbReference>
<feature type="region of interest" description="Disordered" evidence="4">
    <location>
        <begin position="151"/>
        <end position="192"/>
    </location>
</feature>
<dbReference type="PANTHER" id="PTHR46786:SF1">
    <property type="entry name" value="ZINC FINGER MATRIN-TYPE PROTEIN 3"/>
    <property type="match status" value="1"/>
</dbReference>
<sequence length="389" mass="42676">MINTGELCVPCPLDLYGVRDKYACPTVPMYTTCALLYQTYQTNNGLGTPTQPLYSTGIPLTPQTIPGTNFLPNPLSFPTGVFPRLHKPYKYLKAMKRKHDGNYGNANASAPPGLLQPLYCKVCCVNLNAPSQAKQHYEGKAHSKKLKQYLSKEATENSPSQSPNGGSTGSEPVSPNDKSTDSASVSPSKSTTDIKPDVYCKVCGVSFNSEKQSLQHYNGKSHVKRLRATHTATNPVTSESAVSTKQSSKFICFVCNIDLTSQGQLDNHLKGMKHLATMQKQERSQTTLKGRWGTNGSTLTVGAVASLPMGIRQATNGFSNFEPPPTKRPRYRDFSNYRTPSGNYYCSYCNVTMATEPQFGQHIESKKHKATYSQKKTLEQCESPVESVA</sequence>
<comment type="caution">
    <text evidence="6">The sequence shown here is derived from an EMBL/GenBank/DDBJ whole genome shotgun (WGS) entry which is preliminary data.</text>
</comment>
<dbReference type="OrthoDB" id="6286132at2759"/>
<dbReference type="Pfam" id="PF12171">
    <property type="entry name" value="zf-C2H2_jaz"/>
    <property type="match status" value="1"/>
</dbReference>
<dbReference type="InterPro" id="IPR036236">
    <property type="entry name" value="Znf_C2H2_sf"/>
</dbReference>
<evidence type="ECO:0000256" key="2">
    <source>
        <dbReference type="ARBA" id="ARBA00022771"/>
    </source>
</evidence>